<dbReference type="Gene3D" id="3.40.50.720">
    <property type="entry name" value="NAD(P)-binding Rossmann-like Domain"/>
    <property type="match status" value="1"/>
</dbReference>
<keyword evidence="4" id="KW-1185">Reference proteome</keyword>
<dbReference type="RefSeq" id="WP_066410682.1">
    <property type="nucleotide sequence ID" value="NZ_CP018866.1"/>
</dbReference>
<dbReference type="InterPro" id="IPR002347">
    <property type="entry name" value="SDR_fam"/>
</dbReference>
<comment type="similarity">
    <text evidence="1">Belongs to the short-chain dehydrogenases/reductases (SDR) family.</text>
</comment>
<dbReference type="PANTHER" id="PTHR48107:SF16">
    <property type="entry name" value="NADPH-DEPENDENT ALDEHYDE REDUCTASE 1, CHLOROPLASTIC"/>
    <property type="match status" value="1"/>
</dbReference>
<dbReference type="GO" id="GO:0008206">
    <property type="term" value="P:bile acid metabolic process"/>
    <property type="evidence" value="ECO:0007669"/>
    <property type="project" value="UniProtKB-ARBA"/>
</dbReference>
<evidence type="ECO:0000256" key="1">
    <source>
        <dbReference type="ARBA" id="ARBA00006484"/>
    </source>
</evidence>
<evidence type="ECO:0000313" key="3">
    <source>
        <dbReference type="EMBL" id="AST90910.1"/>
    </source>
</evidence>
<dbReference type="FunFam" id="3.40.50.720:FF:000084">
    <property type="entry name" value="Short-chain dehydrogenase reductase"/>
    <property type="match status" value="1"/>
</dbReference>
<dbReference type="AlphaFoldDB" id="A0A223KN20"/>
<dbReference type="InterPro" id="IPR036291">
    <property type="entry name" value="NAD(P)-bd_dom_sf"/>
</dbReference>
<dbReference type="PANTHER" id="PTHR48107">
    <property type="entry name" value="NADPH-DEPENDENT ALDEHYDE REDUCTASE-LIKE PROTEIN, CHLOROPLASTIC-RELATED"/>
    <property type="match status" value="1"/>
</dbReference>
<dbReference type="PRINTS" id="PR00080">
    <property type="entry name" value="SDRFAMILY"/>
</dbReference>
<dbReference type="Proteomes" id="UP000215224">
    <property type="component" value="Chromosome"/>
</dbReference>
<name>A0A223KN20_9BACI</name>
<dbReference type="PRINTS" id="PR00081">
    <property type="entry name" value="GDHRDH"/>
</dbReference>
<sequence length="302" mass="33199">MDRNYPVYPYIGYKKKVVKQPIAFPPQHQEEAPGLEWKMYPRPIYDYAGFKGSGKLQGKIALITGGDSGIGRAVAVAYAKEGANITIVYLNEDYDANETKQYVEKFGVSCLLIRGDLRNPSTSEFAVNQTINKYGRLDIVVHNAAVQPFTEDIMDVSNEQLDDTFRTNVYPLFYMTKASLPYLKKGSSIISTASRVAYEGDKNVIDYATSKGAVVSFTRTMALSLVDKGIRVNAVAPGPAWTPLTVSTYSADHVSTLGTDIPMGRAAQPFEIAPAFVYLATEESYYVTGQVIHVNGGIIRDS</sequence>
<keyword evidence="2" id="KW-0560">Oxidoreductase</keyword>
<organism evidence="3 4">
    <name type="scientific">Sutcliffiella cohnii</name>
    <dbReference type="NCBI Taxonomy" id="33932"/>
    <lineage>
        <taxon>Bacteria</taxon>
        <taxon>Bacillati</taxon>
        <taxon>Bacillota</taxon>
        <taxon>Bacilli</taxon>
        <taxon>Bacillales</taxon>
        <taxon>Bacillaceae</taxon>
        <taxon>Sutcliffiella</taxon>
    </lineage>
</organism>
<dbReference type="PROSITE" id="PS00061">
    <property type="entry name" value="ADH_SHORT"/>
    <property type="match status" value="1"/>
</dbReference>
<dbReference type="GO" id="GO:0016614">
    <property type="term" value="F:oxidoreductase activity, acting on CH-OH group of donors"/>
    <property type="evidence" value="ECO:0007669"/>
    <property type="project" value="UniProtKB-ARBA"/>
</dbReference>
<accession>A0A223KN20</accession>
<gene>
    <name evidence="3" type="ORF">BC6307_06245</name>
</gene>
<evidence type="ECO:0000313" key="4">
    <source>
        <dbReference type="Proteomes" id="UP000215224"/>
    </source>
</evidence>
<proteinExistence type="inferred from homology"/>
<dbReference type="STRING" id="1314751.GCA_001591425_00036"/>
<dbReference type="KEGG" id="bcoh:BC6307_06245"/>
<evidence type="ECO:0000256" key="2">
    <source>
        <dbReference type="ARBA" id="ARBA00023002"/>
    </source>
</evidence>
<dbReference type="SUPFAM" id="SSF51735">
    <property type="entry name" value="NAD(P)-binding Rossmann-fold domains"/>
    <property type="match status" value="1"/>
</dbReference>
<dbReference type="Pfam" id="PF13561">
    <property type="entry name" value="adh_short_C2"/>
    <property type="match status" value="1"/>
</dbReference>
<dbReference type="EMBL" id="CP018866">
    <property type="protein sequence ID" value="AST90910.1"/>
    <property type="molecule type" value="Genomic_DNA"/>
</dbReference>
<protein>
    <submittedName>
        <fullName evidence="3">NAD(P)-dependent oxidoreductase</fullName>
    </submittedName>
</protein>
<dbReference type="InterPro" id="IPR020904">
    <property type="entry name" value="Sc_DH/Rdtase_CS"/>
</dbReference>
<reference evidence="3 4" key="1">
    <citation type="submission" date="2016-12" db="EMBL/GenBank/DDBJ databases">
        <title>The whole genome sequencing and assembly of Bacillus cohnii DSM 6307T strain.</title>
        <authorList>
            <person name="Lee Y.-J."/>
            <person name="Yi H."/>
            <person name="Bahn Y.-S."/>
            <person name="Kim J.F."/>
            <person name="Lee D.-W."/>
        </authorList>
    </citation>
    <scope>NUCLEOTIDE SEQUENCE [LARGE SCALE GENOMIC DNA]</scope>
    <source>
        <strain evidence="3 4">DSM 6307</strain>
    </source>
</reference>